<reference evidence="4 5" key="1">
    <citation type="submission" date="2024-06" db="EMBL/GenBank/DDBJ databases">
        <title>Genomic Encyclopedia of Type Strains, Phase IV (KMG-IV): sequencing the most valuable type-strain genomes for metagenomic binning, comparative biology and taxonomic classification.</title>
        <authorList>
            <person name="Goeker M."/>
        </authorList>
    </citation>
    <scope>NUCLEOTIDE SEQUENCE [LARGE SCALE GENOMIC DNA]</scope>
    <source>
        <strain evidence="4 5">DSM 29492</strain>
    </source>
</reference>
<dbReference type="EMBL" id="JBEPMJ010000045">
    <property type="protein sequence ID" value="MET3752313.1"/>
    <property type="molecule type" value="Genomic_DNA"/>
</dbReference>
<evidence type="ECO:0000259" key="3">
    <source>
        <dbReference type="PROSITE" id="PS51737"/>
    </source>
</evidence>
<dbReference type="InterPro" id="IPR006119">
    <property type="entry name" value="Resolv_N"/>
</dbReference>
<protein>
    <submittedName>
        <fullName evidence="4">DNA invertase Pin-like site-specific DNA recombinase</fullName>
    </submittedName>
</protein>
<dbReference type="Gene3D" id="3.90.1750.20">
    <property type="entry name" value="Putative Large Serine Recombinase, Chain B, Domain 2"/>
    <property type="match status" value="1"/>
</dbReference>
<comment type="caution">
    <text evidence="4">The sequence shown here is derived from an EMBL/GenBank/DDBJ whole genome shotgun (WGS) entry which is preliminary data.</text>
</comment>
<dbReference type="RefSeq" id="WP_257465628.1">
    <property type="nucleotide sequence ID" value="NZ_JANJZT010000044.1"/>
</dbReference>
<evidence type="ECO:0000259" key="2">
    <source>
        <dbReference type="PROSITE" id="PS51736"/>
    </source>
</evidence>
<evidence type="ECO:0000313" key="5">
    <source>
        <dbReference type="Proteomes" id="UP001549106"/>
    </source>
</evidence>
<dbReference type="PANTHER" id="PTHR30461:SF23">
    <property type="entry name" value="DNA RECOMBINASE-RELATED"/>
    <property type="match status" value="1"/>
</dbReference>
<dbReference type="Pfam" id="PF13408">
    <property type="entry name" value="Zn_ribbon_recom"/>
    <property type="match status" value="1"/>
</dbReference>
<dbReference type="InterPro" id="IPR050639">
    <property type="entry name" value="SSR_resolvase"/>
</dbReference>
<name>A0ABV2M777_9FIRM</name>
<evidence type="ECO:0000256" key="1">
    <source>
        <dbReference type="SAM" id="Coils"/>
    </source>
</evidence>
<dbReference type="Gene3D" id="3.40.50.1390">
    <property type="entry name" value="Resolvase, N-terminal catalytic domain"/>
    <property type="match status" value="1"/>
</dbReference>
<dbReference type="Proteomes" id="UP001549106">
    <property type="component" value="Unassembled WGS sequence"/>
</dbReference>
<keyword evidence="1" id="KW-0175">Coiled coil</keyword>
<feature type="domain" description="Recombinase" evidence="3">
    <location>
        <begin position="167"/>
        <end position="311"/>
    </location>
</feature>
<dbReference type="SUPFAM" id="SSF53041">
    <property type="entry name" value="Resolvase-like"/>
    <property type="match status" value="1"/>
</dbReference>
<dbReference type="PANTHER" id="PTHR30461">
    <property type="entry name" value="DNA-INVERTASE FROM LAMBDOID PROPHAGE"/>
    <property type="match status" value="1"/>
</dbReference>
<dbReference type="InterPro" id="IPR038109">
    <property type="entry name" value="DNA_bind_recomb_sf"/>
</dbReference>
<dbReference type="InterPro" id="IPR011109">
    <property type="entry name" value="DNA_bind_recombinase_dom"/>
</dbReference>
<dbReference type="PROSITE" id="PS51736">
    <property type="entry name" value="RECOMBINASES_3"/>
    <property type="match status" value="1"/>
</dbReference>
<dbReference type="Pfam" id="PF07508">
    <property type="entry name" value="Recombinase"/>
    <property type="match status" value="1"/>
</dbReference>
<accession>A0ABV2M777</accession>
<organism evidence="4 5">
    <name type="scientific">Blautia caecimuris</name>
    <dbReference type="NCBI Taxonomy" id="1796615"/>
    <lineage>
        <taxon>Bacteria</taxon>
        <taxon>Bacillati</taxon>
        <taxon>Bacillota</taxon>
        <taxon>Clostridia</taxon>
        <taxon>Lachnospirales</taxon>
        <taxon>Lachnospiraceae</taxon>
        <taxon>Blautia</taxon>
    </lineage>
</organism>
<dbReference type="SMART" id="SM00857">
    <property type="entry name" value="Resolvase"/>
    <property type="match status" value="1"/>
</dbReference>
<feature type="coiled-coil region" evidence="1">
    <location>
        <begin position="447"/>
        <end position="477"/>
    </location>
</feature>
<keyword evidence="5" id="KW-1185">Reference proteome</keyword>
<evidence type="ECO:0000313" key="4">
    <source>
        <dbReference type="EMBL" id="MET3752313.1"/>
    </source>
</evidence>
<dbReference type="PROSITE" id="PS51737">
    <property type="entry name" value="RECOMBINASE_DNA_BIND"/>
    <property type="match status" value="1"/>
</dbReference>
<dbReference type="Pfam" id="PF00239">
    <property type="entry name" value="Resolvase"/>
    <property type="match status" value="1"/>
</dbReference>
<sequence>MSSKIYNACIYARLSRDDGDKLESDSITNQKALIRDFLSNHPEIHVVSEKTDDGYSGVNFDRPAFQEMMDEIRSGKVNCVVVKDLSRFGRNYIEAGNYIERVFPFMGVRFIAINDSYDSLDKNQSDSLIIPFKNLINDAYCKDISVKIRSQLEIKRKKGQFIGAFAVYGYLKDEEDHNKLVVDTFASEVVRAIFKWKLEGMSQGRIADKLNRQGVLCPMEYKISLGMKVQTNFRVHKKAMWSPVSVTRILTNEIYTGVLIQGKSGTPNYKVKKVMPKDEEEWIRVEDSHPAIVTKGNFETVQRIMQKDIRIAPAEEIVYPFSGYLKCADCGQNMVRKHYVAGNKEYTYFICSTRKAKKGCSTHSIDEDTLMASVLNAIKNHIDMILEAEQLLELVKSLPENQQNVFNYDAQIVKLKEEIERNKTFKMKLYENLQEGMIGQDEYFLFKKSYAMKIQEAEQAIAAIEAEREQMVNNNREQLSWMEVFKQHQNITEVTRNVIVDLIDHIEILEGKSIHVVFRYHDNWDKLIVAVSNIPDGIKSQMAV</sequence>
<dbReference type="InterPro" id="IPR025827">
    <property type="entry name" value="Zn_ribbon_recom_dom"/>
</dbReference>
<feature type="domain" description="Resolvase/invertase-type recombinase catalytic" evidence="2">
    <location>
        <begin position="7"/>
        <end position="159"/>
    </location>
</feature>
<proteinExistence type="predicted"/>
<dbReference type="InterPro" id="IPR036162">
    <property type="entry name" value="Resolvase-like_N_sf"/>
</dbReference>
<gene>
    <name evidence="4" type="ORF">ABID24_003583</name>
</gene>